<keyword evidence="4 6" id="KW-1133">Transmembrane helix</keyword>
<comment type="subcellular location">
    <subcellularLocation>
        <location evidence="1">Cell membrane</location>
        <topology evidence="1">Multi-pass membrane protein</topology>
    </subcellularLocation>
</comment>
<keyword evidence="5 6" id="KW-0472">Membrane</keyword>
<feature type="transmembrane region" description="Helical" evidence="6">
    <location>
        <begin position="140"/>
        <end position="160"/>
    </location>
</feature>
<feature type="domain" description="Type II secretion system protein GspF" evidence="7">
    <location>
        <begin position="179"/>
        <end position="306"/>
    </location>
</feature>
<organism evidence="8 9">
    <name type="scientific">Pseudomonas frederiksbergensis</name>
    <dbReference type="NCBI Taxonomy" id="104087"/>
    <lineage>
        <taxon>Bacteria</taxon>
        <taxon>Pseudomonadati</taxon>
        <taxon>Pseudomonadota</taxon>
        <taxon>Gammaproteobacteria</taxon>
        <taxon>Pseudomonadales</taxon>
        <taxon>Pseudomonadaceae</taxon>
        <taxon>Pseudomonas</taxon>
    </lineage>
</organism>
<dbReference type="Pfam" id="PF00482">
    <property type="entry name" value="T2SSF"/>
    <property type="match status" value="1"/>
</dbReference>
<keyword evidence="3 6" id="KW-0812">Transmembrane</keyword>
<dbReference type="GO" id="GO:0005886">
    <property type="term" value="C:plasma membrane"/>
    <property type="evidence" value="ECO:0007669"/>
    <property type="project" value="UniProtKB-SubCell"/>
</dbReference>
<evidence type="ECO:0000256" key="5">
    <source>
        <dbReference type="ARBA" id="ARBA00023136"/>
    </source>
</evidence>
<comment type="caution">
    <text evidence="8">The sequence shown here is derived from an EMBL/GenBank/DDBJ whole genome shotgun (WGS) entry which is preliminary data.</text>
</comment>
<dbReference type="Proteomes" id="UP000030949">
    <property type="component" value="Unassembled WGS sequence"/>
</dbReference>
<sequence>MDYMLGLFSRFTGSEELARLLFVTVIGVSAVLAAGAVLLLMLGLQDPVQRRLALIKRGYADGAAGKEAPGNLQLLLERVGQRFAPAEAAQASATQMLLTHAGYRSASAVQMYWAVRLMLPLMLVGVALLLLPLVKVSLAIGLLGITLMAGVGWLLPALYVGKRKQARQTRLRGAFPDALDLMVVCVESGLALPTTIERVAEEMSVSQVELAEELALVNAQIRAGITSTEALRQLAVRTGLDDIQGLVSLLAQSIRFGTSVADTLRIYADEFRDRRTQAAEEMGAKIGTKLIFPLIFCLWPSFFLVAIGPAMIGVFRAFGNM</sequence>
<dbReference type="RefSeq" id="WP_039594038.1">
    <property type="nucleotide sequence ID" value="NZ_CP142104.1"/>
</dbReference>
<keyword evidence="2" id="KW-1003">Cell membrane</keyword>
<dbReference type="PANTHER" id="PTHR35007:SF2">
    <property type="entry name" value="PILUS ASSEMBLE PROTEIN"/>
    <property type="match status" value="1"/>
</dbReference>
<evidence type="ECO:0000256" key="4">
    <source>
        <dbReference type="ARBA" id="ARBA00022989"/>
    </source>
</evidence>
<proteinExistence type="predicted"/>
<reference evidence="9" key="1">
    <citation type="submission" date="2015-03" db="EMBL/GenBank/DDBJ databases">
        <title>Pseudomonas frederiksbergensis hydrocarbon degrader.</title>
        <authorList>
            <person name="Brown L.M."/>
            <person name="Ruiz O.N."/>
            <person name="Mueller S."/>
            <person name="Gunasekera T.S."/>
        </authorList>
    </citation>
    <scope>NUCLEOTIDE SEQUENCE [LARGE SCALE GENOMIC DNA]</scope>
    <source>
        <strain evidence="9">SI8</strain>
    </source>
</reference>
<feature type="transmembrane region" description="Helical" evidence="6">
    <location>
        <begin position="20"/>
        <end position="42"/>
    </location>
</feature>
<dbReference type="InterPro" id="IPR018076">
    <property type="entry name" value="T2SS_GspF_dom"/>
</dbReference>
<protein>
    <submittedName>
        <fullName evidence="8">Type II secretion system protein</fullName>
    </submittedName>
</protein>
<dbReference type="EMBL" id="JQGJ01000024">
    <property type="protein sequence ID" value="KHK61918.1"/>
    <property type="molecule type" value="Genomic_DNA"/>
</dbReference>
<evidence type="ECO:0000256" key="3">
    <source>
        <dbReference type="ARBA" id="ARBA00022692"/>
    </source>
</evidence>
<evidence type="ECO:0000256" key="1">
    <source>
        <dbReference type="ARBA" id="ARBA00004651"/>
    </source>
</evidence>
<evidence type="ECO:0000259" key="7">
    <source>
        <dbReference type="Pfam" id="PF00482"/>
    </source>
</evidence>
<dbReference type="PANTHER" id="PTHR35007">
    <property type="entry name" value="INTEGRAL MEMBRANE PROTEIN-RELATED"/>
    <property type="match status" value="1"/>
</dbReference>
<evidence type="ECO:0000256" key="2">
    <source>
        <dbReference type="ARBA" id="ARBA00022475"/>
    </source>
</evidence>
<evidence type="ECO:0000313" key="8">
    <source>
        <dbReference type="EMBL" id="KHK61918.1"/>
    </source>
</evidence>
<dbReference type="AlphaFoldDB" id="A0A0B1YY78"/>
<gene>
    <name evidence="8" type="ORF">JZ00_26215</name>
</gene>
<accession>A0A0B1YY78</accession>
<dbReference type="OrthoDB" id="9810662at2"/>
<feature type="transmembrane region" description="Helical" evidence="6">
    <location>
        <begin position="113"/>
        <end position="134"/>
    </location>
</feature>
<evidence type="ECO:0000256" key="6">
    <source>
        <dbReference type="SAM" id="Phobius"/>
    </source>
</evidence>
<feature type="transmembrane region" description="Helical" evidence="6">
    <location>
        <begin position="290"/>
        <end position="315"/>
    </location>
</feature>
<name>A0A0B1YY78_9PSED</name>
<evidence type="ECO:0000313" key="9">
    <source>
        <dbReference type="Proteomes" id="UP000030949"/>
    </source>
</evidence>